<dbReference type="PANTHER" id="PTHR43104">
    <property type="entry name" value="L-2-HYDROXYGLUTARATE DEHYDROGENASE, MITOCHONDRIAL"/>
    <property type="match status" value="1"/>
</dbReference>
<reference evidence="9 11" key="1">
    <citation type="submission" date="2016-10" db="EMBL/GenBank/DDBJ databases">
        <title>Genome sequence of Rothia aeria strain JCM11412.</title>
        <authorList>
            <person name="Nambu T."/>
        </authorList>
    </citation>
    <scope>NUCLEOTIDE SEQUENCE [LARGE SCALE GENOMIC DNA]</scope>
    <source>
        <strain evidence="9 11">JCM 11412</strain>
    </source>
</reference>
<dbReference type="Proteomes" id="UP000250241">
    <property type="component" value="Chromosome"/>
</dbReference>
<keyword evidence="6 8" id="KW-0274">FAD</keyword>
<dbReference type="EMBL" id="AP017895">
    <property type="protein sequence ID" value="BAV87822.1"/>
    <property type="molecule type" value="Genomic_DNA"/>
</dbReference>
<dbReference type="EMBL" id="LR134479">
    <property type="protein sequence ID" value="VEI22812.1"/>
    <property type="molecule type" value="Genomic_DNA"/>
</dbReference>
<dbReference type="NCBIfam" id="NF003611">
    <property type="entry name" value="PRK05257.3-2"/>
    <property type="match status" value="1"/>
</dbReference>
<evidence type="ECO:0000256" key="1">
    <source>
        <dbReference type="ARBA" id="ARBA00001139"/>
    </source>
</evidence>
<evidence type="ECO:0000256" key="6">
    <source>
        <dbReference type="ARBA" id="ARBA00022827"/>
    </source>
</evidence>
<evidence type="ECO:0000313" key="9">
    <source>
        <dbReference type="EMBL" id="BAV87822.1"/>
    </source>
</evidence>
<dbReference type="GO" id="GO:0008924">
    <property type="term" value="F:L-malate dehydrogenase (quinone) activity"/>
    <property type="evidence" value="ECO:0007669"/>
    <property type="project" value="UniProtKB-UniRule"/>
</dbReference>
<evidence type="ECO:0000256" key="5">
    <source>
        <dbReference type="ARBA" id="ARBA00022630"/>
    </source>
</evidence>
<dbReference type="GO" id="GO:0006099">
    <property type="term" value="P:tricarboxylic acid cycle"/>
    <property type="evidence" value="ECO:0007669"/>
    <property type="project" value="UniProtKB-UniRule"/>
</dbReference>
<comment type="catalytic activity">
    <reaction evidence="1 8">
        <text>(S)-malate + a quinone = a quinol + oxaloacetate</text>
        <dbReference type="Rhea" id="RHEA:46012"/>
        <dbReference type="ChEBI" id="CHEBI:15589"/>
        <dbReference type="ChEBI" id="CHEBI:16452"/>
        <dbReference type="ChEBI" id="CHEBI:24646"/>
        <dbReference type="ChEBI" id="CHEBI:132124"/>
        <dbReference type="EC" id="1.1.5.4"/>
    </reaction>
</comment>
<dbReference type="UniPathway" id="UPA00223">
    <property type="reaction ID" value="UER01008"/>
</dbReference>
<gene>
    <name evidence="8 10" type="primary">mqo</name>
    <name evidence="10" type="ORF">NCTC10207_00898</name>
    <name evidence="9" type="ORF">RA11412_1523</name>
</gene>
<reference evidence="10 12" key="2">
    <citation type="submission" date="2018-12" db="EMBL/GenBank/DDBJ databases">
        <authorList>
            <consortium name="Pathogen Informatics"/>
        </authorList>
    </citation>
    <scope>NUCLEOTIDE SEQUENCE [LARGE SCALE GENOMIC DNA]</scope>
    <source>
        <strain evidence="10 12">NCTC10207</strain>
    </source>
</reference>
<comment type="cofactor">
    <cofactor evidence="2 8">
        <name>FAD</name>
        <dbReference type="ChEBI" id="CHEBI:57692"/>
    </cofactor>
</comment>
<dbReference type="GO" id="GO:0047545">
    <property type="term" value="F:(S)-2-hydroxyglutarate dehydrogenase activity"/>
    <property type="evidence" value="ECO:0007669"/>
    <property type="project" value="TreeGrafter"/>
</dbReference>
<dbReference type="NCBIfam" id="NF003609">
    <property type="entry name" value="PRK05257.2-5"/>
    <property type="match status" value="1"/>
</dbReference>
<dbReference type="NCBIfam" id="TIGR01320">
    <property type="entry name" value="mal_quin_oxido"/>
    <property type="match status" value="1"/>
</dbReference>
<keyword evidence="5 8" id="KW-0285">Flavoprotein</keyword>
<evidence type="ECO:0000256" key="2">
    <source>
        <dbReference type="ARBA" id="ARBA00001974"/>
    </source>
</evidence>
<accession>A0A2Z5QZD0</accession>
<comment type="similarity">
    <text evidence="8">Belongs to the MQO family.</text>
</comment>
<evidence type="ECO:0000256" key="4">
    <source>
        <dbReference type="ARBA" id="ARBA00022532"/>
    </source>
</evidence>
<proteinExistence type="inferred from homology"/>
<dbReference type="Pfam" id="PF06039">
    <property type="entry name" value="Mqo"/>
    <property type="match status" value="1"/>
</dbReference>
<dbReference type="Proteomes" id="UP000282386">
    <property type="component" value="Chromosome"/>
</dbReference>
<dbReference type="Gene3D" id="3.50.50.60">
    <property type="entry name" value="FAD/NAD(P)-binding domain"/>
    <property type="match status" value="2"/>
</dbReference>
<protein>
    <recommendedName>
        <fullName evidence="8">Probable malate:quinone oxidoreductase</fullName>
        <ecNumber evidence="8">1.1.5.4</ecNumber>
    </recommendedName>
    <alternativeName>
        <fullName evidence="8">MQO</fullName>
    </alternativeName>
    <alternativeName>
        <fullName evidence="8">Malate dehydrogenase [quinone]</fullName>
    </alternativeName>
</protein>
<dbReference type="EC" id="1.1.5.4" evidence="8"/>
<keyword evidence="11" id="KW-1185">Reference proteome</keyword>
<dbReference type="NCBIfam" id="NF003610">
    <property type="entry name" value="PRK05257.3-1"/>
    <property type="match status" value="1"/>
</dbReference>
<dbReference type="InterPro" id="IPR006231">
    <property type="entry name" value="MQO"/>
</dbReference>
<evidence type="ECO:0000256" key="7">
    <source>
        <dbReference type="ARBA" id="ARBA00023002"/>
    </source>
</evidence>
<dbReference type="NCBIfam" id="NF009875">
    <property type="entry name" value="PRK13339.1"/>
    <property type="match status" value="1"/>
</dbReference>
<evidence type="ECO:0000313" key="12">
    <source>
        <dbReference type="Proteomes" id="UP000282386"/>
    </source>
</evidence>
<dbReference type="Gene3D" id="3.30.9.10">
    <property type="entry name" value="D-Amino Acid Oxidase, subunit A, domain 2"/>
    <property type="match status" value="1"/>
</dbReference>
<keyword evidence="7 8" id="KW-0560">Oxidoreductase</keyword>
<evidence type="ECO:0000256" key="3">
    <source>
        <dbReference type="ARBA" id="ARBA00005012"/>
    </source>
</evidence>
<name>A0A2Z5QZD0_9MICC</name>
<dbReference type="PANTHER" id="PTHR43104:SF2">
    <property type="entry name" value="L-2-HYDROXYGLUTARATE DEHYDROGENASE, MITOCHONDRIAL"/>
    <property type="match status" value="1"/>
</dbReference>
<evidence type="ECO:0000313" key="10">
    <source>
        <dbReference type="EMBL" id="VEI22812.1"/>
    </source>
</evidence>
<dbReference type="HAMAP" id="MF_00212">
    <property type="entry name" value="MQO"/>
    <property type="match status" value="1"/>
</dbReference>
<comment type="pathway">
    <text evidence="3 8">Carbohydrate metabolism; tricarboxylic acid cycle; oxaloacetate from (S)-malate (quinone route): step 1/1.</text>
</comment>
<dbReference type="SUPFAM" id="SSF51905">
    <property type="entry name" value="FAD/NAD(P)-binding domain"/>
    <property type="match status" value="1"/>
</dbReference>
<keyword evidence="4 8" id="KW-0816">Tricarboxylic acid cycle</keyword>
<dbReference type="AlphaFoldDB" id="A0A2Z5QZD0"/>
<evidence type="ECO:0000256" key="8">
    <source>
        <dbReference type="HAMAP-Rule" id="MF_00212"/>
    </source>
</evidence>
<dbReference type="InterPro" id="IPR036188">
    <property type="entry name" value="FAD/NAD-bd_sf"/>
</dbReference>
<organism evidence="9 11">
    <name type="scientific">Rothia aeria</name>
    <dbReference type="NCBI Taxonomy" id="172042"/>
    <lineage>
        <taxon>Bacteria</taxon>
        <taxon>Bacillati</taxon>
        <taxon>Actinomycetota</taxon>
        <taxon>Actinomycetes</taxon>
        <taxon>Micrococcales</taxon>
        <taxon>Micrococcaceae</taxon>
        <taxon>Rothia</taxon>
    </lineage>
</organism>
<dbReference type="NCBIfam" id="NF003603">
    <property type="entry name" value="PRK05257.1-1"/>
    <property type="match status" value="1"/>
</dbReference>
<dbReference type="KEGG" id="raj:RA11412_1523"/>
<dbReference type="NCBIfam" id="NF003606">
    <property type="entry name" value="PRK05257.2-1"/>
    <property type="match status" value="1"/>
</dbReference>
<sequence length="522" mass="56942">MVKEEYPRSIGKRLLTTTDGGKHRDLGVSVGARTERTDVVLVGGGIMSATLGVFLKELEPSWNIILLERLDKVAQESTNPWNNAGTGHSALCELNYAPAGPDGTVNPAKALGINEQFQVSRQFWASLVNEGILPDNSFINPVPHMSLVFGDEHSKYLAARYEAFRTQKLFERMEFSTERDKIAEWAPLTVAGRAADEPIAATWAPEGTDVDFGALTKSMVDYLQTHGVEVRYGYQVTDVSRESDGSWTIQAKNRINKEEPLTVHTKFVFLGAGGGALHLLQKSGIEEGKGYGGFPVSGLFLRSTNEATASQHNAKVYGQASVGAPPMSVPHLDTRYVDGKRSLLFGPYAGFKPNFLKQGSYFDLPLSVRLNNVYPMTRAGAANTSLVKYLVTELFKSREARLGALHRYYPEAVGDDWELITAGQRVQIMKRDAKKGGVLQFGTEVVSASDGSLAALLGASPGASTAAPIMLNLLNRCFPSRMAAWEPRIRELVPGYGMKLNDNPSLADELMGYTAKVLGIYN</sequence>
<dbReference type="NCBIfam" id="NF003605">
    <property type="entry name" value="PRK05257.1-4"/>
    <property type="match status" value="1"/>
</dbReference>
<evidence type="ECO:0000313" key="11">
    <source>
        <dbReference type="Proteomes" id="UP000250241"/>
    </source>
</evidence>